<keyword evidence="9 16" id="KW-0547">Nucleotide-binding</keyword>
<keyword evidence="10" id="KW-0418">Kinase</keyword>
<evidence type="ECO:0000256" key="3">
    <source>
        <dbReference type="ARBA" id="ARBA00022527"/>
    </source>
</evidence>
<dbReference type="PROSITE" id="PS00107">
    <property type="entry name" value="PROTEIN_KINASE_ATP"/>
    <property type="match status" value="1"/>
</dbReference>
<comment type="similarity">
    <text evidence="2">Belongs to the protein kinase superfamily. Ser/Thr protein kinase family.</text>
</comment>
<dbReference type="Pfam" id="PF08263">
    <property type="entry name" value="LRRNT_2"/>
    <property type="match status" value="1"/>
</dbReference>
<evidence type="ECO:0000256" key="11">
    <source>
        <dbReference type="ARBA" id="ARBA00022840"/>
    </source>
</evidence>
<proteinExistence type="inferred from homology"/>
<comment type="subcellular location">
    <subcellularLocation>
        <location evidence="1">Membrane</location>
        <topology evidence="1">Single-pass membrane protein</topology>
    </subcellularLocation>
</comment>
<dbReference type="KEGG" id="nau:109205839"/>
<evidence type="ECO:0000313" key="20">
    <source>
        <dbReference type="EMBL" id="OIT33573.1"/>
    </source>
</evidence>
<dbReference type="Gene3D" id="3.80.10.10">
    <property type="entry name" value="Ribonuclease Inhibitor"/>
    <property type="match status" value="3"/>
</dbReference>
<keyword evidence="15" id="KW-0325">Glycoprotein</keyword>
<dbReference type="SMART" id="SM00369">
    <property type="entry name" value="LRR_TYP"/>
    <property type="match status" value="7"/>
</dbReference>
<feature type="transmembrane region" description="Helical" evidence="18">
    <location>
        <begin position="21"/>
        <end position="40"/>
    </location>
</feature>
<dbReference type="Pfam" id="PF00560">
    <property type="entry name" value="LRR_1"/>
    <property type="match status" value="13"/>
</dbReference>
<sequence>MTAFGKRKLTYKYSRTEYIQSLIITIIMSSKLTITLFFLFLNTSLFPTAISGLNQEGLSLMSWLSTFISSSTVTSFTSWNPSHENPCKWDYIQCNRNGFVSDIKIRSINVPTTFPTQVLSFPFLKVLILSNCNLTGEIPTSIGNLSSSLGILDLSFNALTGSIPPEIGRLSQLKQLSLSSNFLQGQIPKEIGSCSELQQLELFDNQLTGKIPEEIGQLTSLQVFRAGGNEGIRGEIPMQISNCKELVILGLADTGVSGQIPHSIGELKKLQTLAVYTANLTGVIPPQIGNCTSLEELFIYENQISGEIPSELGQLKNLKKVLLWQNNLRGELPGNLGNCSSLKVIDFSLNYLSGEIPPSFENLGTLEELLLSDNSISGEIPYYIGNFSSLKQLELDNNNFSGVIPPNIGNLKELNLFFAWQNQLHGSIPTELADCWKLQSLDLSHNFLTGSIPKTLFNLRNLTKLLLISNVLSGGIPPDIGNCTSLSRLRLGSNRLDGQIPPEIGQLPSLSFLELSENQFTGSIPPAIGNCRQLEMVDLHGNKLQGTIPSSFVSLTALNVLDISMNRISGNIPEDVGKLTSLNKLILNGNNIDGMVPKSLGLCEDLQLLDLSSNRLTGLIPAEIGHLQGLDILLNLSRNFLSGPLPESFSNFSKLANMDISHNMLSGSLIVLSNLDNLVSLNVSYNNFSGVLPNTKFFQDLPTSVFIGNQELCTNRDACHLSGNHHRLKSIRRITIAIVLSIFMAMLILTACIAIFIRAQGEICQRDDEENGLEWEFIPFRKLSFSVNDVVPRLSESNIVGKGCSSFVYRVETPSGQVIAVKKLLPKKVGEVPQRDYFSAEVRTLGSIRHKNIVRLLGCCNNGKTRLLLFDYISNGSLAGLLHEKRVFLDWDARYNIILGAAQGLAYLHHDCIPPIVHRDIKANNILVGPQFEAFLADFGLAKLLNTSSDTSRASTIIAGSYGYIAPEYGYSLRVTEKSDVYSYGIVLLEVLTGMEPTDSRIPEGAHIVTWVNQELRVKHKEFTTILDQQLLLRSGTQTQEMLQVLGVALLCVNPCPDERPTMKDVAAMLTEITHENEDFEKPNHLGNGSVSNPKPAVQCPSFSGSSEPLIRSPPQ</sequence>
<evidence type="ECO:0000256" key="12">
    <source>
        <dbReference type="ARBA" id="ARBA00022989"/>
    </source>
</evidence>
<dbReference type="GeneID" id="109205839"/>
<dbReference type="GO" id="GO:0005524">
    <property type="term" value="F:ATP binding"/>
    <property type="evidence" value="ECO:0007669"/>
    <property type="project" value="UniProtKB-UniRule"/>
</dbReference>
<evidence type="ECO:0000256" key="16">
    <source>
        <dbReference type="PROSITE-ProRule" id="PRU10141"/>
    </source>
</evidence>
<dbReference type="Pfam" id="PF13855">
    <property type="entry name" value="LRR_8"/>
    <property type="match status" value="1"/>
</dbReference>
<dbReference type="InterPro" id="IPR000719">
    <property type="entry name" value="Prot_kinase_dom"/>
</dbReference>
<dbReference type="InterPro" id="IPR001611">
    <property type="entry name" value="Leu-rich_rpt"/>
</dbReference>
<evidence type="ECO:0000256" key="13">
    <source>
        <dbReference type="ARBA" id="ARBA00023136"/>
    </source>
</evidence>
<dbReference type="Pfam" id="PF23598">
    <property type="entry name" value="LRR_14"/>
    <property type="match status" value="1"/>
</dbReference>
<evidence type="ECO:0000256" key="5">
    <source>
        <dbReference type="ARBA" id="ARBA00022679"/>
    </source>
</evidence>
<dbReference type="PANTHER" id="PTHR48056">
    <property type="entry name" value="LRR RECEPTOR-LIKE SERINE/THREONINE-PROTEIN KINASE-RELATED"/>
    <property type="match status" value="1"/>
</dbReference>
<dbReference type="GO" id="GO:0004674">
    <property type="term" value="F:protein serine/threonine kinase activity"/>
    <property type="evidence" value="ECO:0007669"/>
    <property type="project" value="UniProtKB-KW"/>
</dbReference>
<feature type="binding site" evidence="16">
    <location>
        <position position="828"/>
    </location>
    <ligand>
        <name>ATP</name>
        <dbReference type="ChEBI" id="CHEBI:30616"/>
    </ligand>
</feature>
<dbReference type="GO" id="GO:0010449">
    <property type="term" value="P:root meristem growth"/>
    <property type="evidence" value="ECO:0007669"/>
    <property type="project" value="UniProtKB-ARBA"/>
</dbReference>
<keyword evidence="11 16" id="KW-0067">ATP-binding</keyword>
<reference evidence="20" key="1">
    <citation type="submission" date="2016-11" db="EMBL/GenBank/DDBJ databases">
        <title>The genome of Nicotiana attenuata.</title>
        <authorList>
            <person name="Xu S."/>
            <person name="Brockmoeller T."/>
            <person name="Gaquerel E."/>
            <person name="Navarro A."/>
            <person name="Kuhl H."/>
            <person name="Gase K."/>
            <person name="Ling Z."/>
            <person name="Zhou W."/>
            <person name="Kreitzer C."/>
            <person name="Stanke M."/>
            <person name="Tang H."/>
            <person name="Lyons E."/>
            <person name="Pandey P."/>
            <person name="Pandey S.P."/>
            <person name="Timmermann B."/>
            <person name="Baldwin I.T."/>
        </authorList>
    </citation>
    <scope>NUCLEOTIDE SEQUENCE [LARGE SCALE GENOMIC DNA]</scope>
    <source>
        <strain evidence="20">UT</strain>
    </source>
</reference>
<dbReference type="FunFam" id="3.80.10.10:FF:000333">
    <property type="entry name" value="LRR receptor-like serine/threonine-protein kinase RCH1"/>
    <property type="match status" value="1"/>
</dbReference>
<protein>
    <submittedName>
        <fullName evidence="20">Receptor-like protein kinase 2</fullName>
    </submittedName>
</protein>
<dbReference type="PANTHER" id="PTHR48056:SF9">
    <property type="entry name" value="PROTEIN KINASE DOMAIN-CONTAINING PROTEIN"/>
    <property type="match status" value="1"/>
</dbReference>
<dbReference type="EMBL" id="MJEQ01000855">
    <property type="protein sequence ID" value="OIT33573.1"/>
    <property type="molecule type" value="Genomic_DNA"/>
</dbReference>
<keyword evidence="8" id="KW-0677">Repeat</keyword>
<dbReference type="SMART" id="SM00220">
    <property type="entry name" value="S_TKc"/>
    <property type="match status" value="1"/>
</dbReference>
<evidence type="ECO:0000256" key="18">
    <source>
        <dbReference type="SAM" id="Phobius"/>
    </source>
</evidence>
<dbReference type="SMR" id="A0A314KW93"/>
<dbReference type="OrthoDB" id="676979at2759"/>
<accession>A0A314KW93</accession>
<dbReference type="GO" id="GO:0016020">
    <property type="term" value="C:membrane"/>
    <property type="evidence" value="ECO:0007669"/>
    <property type="project" value="UniProtKB-SubCell"/>
</dbReference>
<dbReference type="Gene3D" id="1.10.510.10">
    <property type="entry name" value="Transferase(Phosphotransferase) domain 1"/>
    <property type="match status" value="1"/>
</dbReference>
<dbReference type="Proteomes" id="UP000187609">
    <property type="component" value="Unassembled WGS sequence"/>
</dbReference>
<keyword evidence="14" id="KW-0675">Receptor</keyword>
<keyword evidence="5" id="KW-0808">Transferase</keyword>
<dbReference type="InterPro" id="IPR011009">
    <property type="entry name" value="Kinase-like_dom_sf"/>
</dbReference>
<keyword evidence="21" id="KW-1185">Reference proteome</keyword>
<evidence type="ECO:0000256" key="10">
    <source>
        <dbReference type="ARBA" id="ARBA00022777"/>
    </source>
</evidence>
<dbReference type="AlphaFoldDB" id="A0A314KW93"/>
<feature type="domain" description="Protein kinase" evidence="19">
    <location>
        <begin position="794"/>
        <end position="1078"/>
    </location>
</feature>
<dbReference type="InterPro" id="IPR017441">
    <property type="entry name" value="Protein_kinase_ATP_BS"/>
</dbReference>
<evidence type="ECO:0000256" key="4">
    <source>
        <dbReference type="ARBA" id="ARBA00022614"/>
    </source>
</evidence>
<dbReference type="InterPro" id="IPR008271">
    <property type="entry name" value="Ser/Thr_kinase_AS"/>
</dbReference>
<dbReference type="SUPFAM" id="SSF52058">
    <property type="entry name" value="L domain-like"/>
    <property type="match status" value="3"/>
</dbReference>
<evidence type="ECO:0000256" key="17">
    <source>
        <dbReference type="SAM" id="MobiDB-lite"/>
    </source>
</evidence>
<keyword evidence="3" id="KW-0723">Serine/threonine-protein kinase</keyword>
<keyword evidence="6 18" id="KW-0812">Transmembrane</keyword>
<dbReference type="FunFam" id="3.30.200.20:FF:000748">
    <property type="entry name" value="LRR receptor-like serine/threonine-protein kinase RCH1"/>
    <property type="match status" value="1"/>
</dbReference>
<dbReference type="InterPro" id="IPR032675">
    <property type="entry name" value="LRR_dom_sf"/>
</dbReference>
<dbReference type="Pfam" id="PF00069">
    <property type="entry name" value="Pkinase"/>
    <property type="match status" value="1"/>
</dbReference>
<name>A0A314KW93_NICAT</name>
<evidence type="ECO:0000256" key="15">
    <source>
        <dbReference type="ARBA" id="ARBA00023180"/>
    </source>
</evidence>
<feature type="region of interest" description="Disordered" evidence="17">
    <location>
        <begin position="1077"/>
        <end position="1116"/>
    </location>
</feature>
<dbReference type="Gramene" id="OIT33573">
    <property type="protein sequence ID" value="OIT33573"/>
    <property type="gene ID" value="A4A49_15201"/>
</dbReference>
<evidence type="ECO:0000256" key="6">
    <source>
        <dbReference type="ARBA" id="ARBA00022692"/>
    </source>
</evidence>
<evidence type="ECO:0000256" key="9">
    <source>
        <dbReference type="ARBA" id="ARBA00022741"/>
    </source>
</evidence>
<dbReference type="Gene3D" id="3.30.200.20">
    <property type="entry name" value="Phosphorylase Kinase, domain 1"/>
    <property type="match status" value="1"/>
</dbReference>
<dbReference type="GO" id="GO:0001653">
    <property type="term" value="F:peptide receptor activity"/>
    <property type="evidence" value="ECO:0007669"/>
    <property type="project" value="UniProtKB-ARBA"/>
</dbReference>
<dbReference type="FunFam" id="1.10.510.10:FF:000276">
    <property type="entry name" value="LRR receptor-like serine/threonine-protein kinase RCH1"/>
    <property type="match status" value="1"/>
</dbReference>
<evidence type="ECO:0000256" key="14">
    <source>
        <dbReference type="ARBA" id="ARBA00023170"/>
    </source>
</evidence>
<dbReference type="InterPro" id="IPR013210">
    <property type="entry name" value="LRR_N_plant-typ"/>
</dbReference>
<dbReference type="GO" id="GO:0051707">
    <property type="term" value="P:response to other organism"/>
    <property type="evidence" value="ECO:0007669"/>
    <property type="project" value="UniProtKB-ARBA"/>
</dbReference>
<keyword evidence="4" id="KW-0433">Leucine-rich repeat</keyword>
<dbReference type="InterPro" id="IPR050647">
    <property type="entry name" value="Plant_LRR-RLKs"/>
</dbReference>
<keyword evidence="13 18" id="KW-0472">Membrane</keyword>
<evidence type="ECO:0000259" key="19">
    <source>
        <dbReference type="PROSITE" id="PS50011"/>
    </source>
</evidence>
<dbReference type="FunFam" id="3.80.10.10:FF:000472">
    <property type="entry name" value="LRR receptor-like serine/threonine-protein kinase RCH1"/>
    <property type="match status" value="1"/>
</dbReference>
<dbReference type="FunFam" id="3.80.10.10:FF:000760">
    <property type="entry name" value="LRR receptor-like serine/threonine-protein kinase RCH1"/>
    <property type="match status" value="1"/>
</dbReference>
<evidence type="ECO:0000256" key="7">
    <source>
        <dbReference type="ARBA" id="ARBA00022729"/>
    </source>
</evidence>
<dbReference type="PROSITE" id="PS00108">
    <property type="entry name" value="PROTEIN_KINASE_ST"/>
    <property type="match status" value="1"/>
</dbReference>
<evidence type="ECO:0000256" key="2">
    <source>
        <dbReference type="ARBA" id="ARBA00008684"/>
    </source>
</evidence>
<organism evidence="20 21">
    <name type="scientific">Nicotiana attenuata</name>
    <name type="common">Coyote tobacco</name>
    <dbReference type="NCBI Taxonomy" id="49451"/>
    <lineage>
        <taxon>Eukaryota</taxon>
        <taxon>Viridiplantae</taxon>
        <taxon>Streptophyta</taxon>
        <taxon>Embryophyta</taxon>
        <taxon>Tracheophyta</taxon>
        <taxon>Spermatophyta</taxon>
        <taxon>Magnoliopsida</taxon>
        <taxon>eudicotyledons</taxon>
        <taxon>Gunneridae</taxon>
        <taxon>Pentapetalae</taxon>
        <taxon>asterids</taxon>
        <taxon>lamiids</taxon>
        <taxon>Solanales</taxon>
        <taxon>Solanaceae</taxon>
        <taxon>Nicotianoideae</taxon>
        <taxon>Nicotianeae</taxon>
        <taxon>Nicotiana</taxon>
    </lineage>
</organism>
<evidence type="ECO:0000256" key="8">
    <source>
        <dbReference type="ARBA" id="ARBA00022737"/>
    </source>
</evidence>
<evidence type="ECO:0000313" key="21">
    <source>
        <dbReference type="Proteomes" id="UP000187609"/>
    </source>
</evidence>
<dbReference type="InterPro" id="IPR055414">
    <property type="entry name" value="LRR_R13L4/SHOC2-like"/>
</dbReference>
<feature type="transmembrane region" description="Helical" evidence="18">
    <location>
        <begin position="734"/>
        <end position="757"/>
    </location>
</feature>
<keyword evidence="12 18" id="KW-1133">Transmembrane helix</keyword>
<comment type="caution">
    <text evidence="20">The sequence shown here is derived from an EMBL/GenBank/DDBJ whole genome shotgun (WGS) entry which is preliminary data.</text>
</comment>
<dbReference type="GO" id="GO:0033612">
    <property type="term" value="F:receptor serine/threonine kinase binding"/>
    <property type="evidence" value="ECO:0007669"/>
    <property type="project" value="TreeGrafter"/>
</dbReference>
<dbReference type="InterPro" id="IPR003591">
    <property type="entry name" value="Leu-rich_rpt_typical-subtyp"/>
</dbReference>
<dbReference type="PROSITE" id="PS50011">
    <property type="entry name" value="PROTEIN_KINASE_DOM"/>
    <property type="match status" value="1"/>
</dbReference>
<gene>
    <name evidence="20" type="primary">RCH2_0</name>
    <name evidence="20" type="ORF">A4A49_15201</name>
</gene>
<dbReference type="SUPFAM" id="SSF56112">
    <property type="entry name" value="Protein kinase-like (PK-like)"/>
    <property type="match status" value="1"/>
</dbReference>
<dbReference type="GO" id="GO:0006952">
    <property type="term" value="P:defense response"/>
    <property type="evidence" value="ECO:0007669"/>
    <property type="project" value="UniProtKB-ARBA"/>
</dbReference>
<keyword evidence="7" id="KW-0732">Signal</keyword>
<evidence type="ECO:0000256" key="1">
    <source>
        <dbReference type="ARBA" id="ARBA00004167"/>
    </source>
</evidence>